<name>A0A6J5LF38_9CAUD</name>
<evidence type="ECO:0000256" key="1">
    <source>
        <dbReference type="ARBA" id="ARBA00023270"/>
    </source>
</evidence>
<organism evidence="2">
    <name type="scientific">uncultured Caudovirales phage</name>
    <dbReference type="NCBI Taxonomy" id="2100421"/>
    <lineage>
        <taxon>Viruses</taxon>
        <taxon>Duplodnaviria</taxon>
        <taxon>Heunggongvirae</taxon>
        <taxon>Uroviricota</taxon>
        <taxon>Caudoviricetes</taxon>
        <taxon>Peduoviridae</taxon>
        <taxon>Maltschvirus</taxon>
        <taxon>Maltschvirus maltsch</taxon>
    </lineage>
</organism>
<keyword evidence="1" id="KW-0704">Schiff base</keyword>
<accession>A0A6J5LF38</accession>
<dbReference type="InterPro" id="IPR001585">
    <property type="entry name" value="TAL/FSA"/>
</dbReference>
<proteinExistence type="predicted"/>
<dbReference type="Pfam" id="PF00923">
    <property type="entry name" value="TAL_FSA"/>
    <property type="match status" value="1"/>
</dbReference>
<reference evidence="2" key="1">
    <citation type="submission" date="2020-04" db="EMBL/GenBank/DDBJ databases">
        <authorList>
            <person name="Chiriac C."/>
            <person name="Salcher M."/>
            <person name="Ghai R."/>
            <person name="Kavagutti S V."/>
        </authorList>
    </citation>
    <scope>NUCLEOTIDE SEQUENCE</scope>
</reference>
<dbReference type="GO" id="GO:0005975">
    <property type="term" value="P:carbohydrate metabolic process"/>
    <property type="evidence" value="ECO:0007669"/>
    <property type="project" value="InterPro"/>
</dbReference>
<dbReference type="EMBL" id="LR796247">
    <property type="protein sequence ID" value="CAB4131560.1"/>
    <property type="molecule type" value="Genomic_DNA"/>
</dbReference>
<dbReference type="SUPFAM" id="SSF51569">
    <property type="entry name" value="Aldolase"/>
    <property type="match status" value="1"/>
</dbReference>
<dbReference type="PANTHER" id="PTHR10683">
    <property type="entry name" value="TRANSALDOLASE"/>
    <property type="match status" value="1"/>
</dbReference>
<protein>
    <submittedName>
        <fullName evidence="2">MipB Transaldolase</fullName>
    </submittedName>
</protein>
<gene>
    <name evidence="2" type="ORF">UFOVP132_147</name>
</gene>
<sequence length="243" mass="26995">MIKLYADGADWNGIVDAANDPDIKGFTTNPTLMRQAGVTNYTDFSTFAISYLAKNRPDTTLSLEVFADTPTEIIRQARKINDWGDAAGYPVYVKIPVMYTNGDSTGDLIKQLSHEGIKLNVTAVFTEEQTSEIIDNLFIDTPSIISIFAGRIADAGQDPESIVTRCTMLYDDVRELGGKTEFLWASSREAYNIHHAAWAGCDIITMTPDLIKKVKAFGKDLTQFSRETCQMFYNDAVKSGFEL</sequence>
<dbReference type="Gene3D" id="3.20.20.70">
    <property type="entry name" value="Aldolase class I"/>
    <property type="match status" value="1"/>
</dbReference>
<evidence type="ECO:0000313" key="2">
    <source>
        <dbReference type="EMBL" id="CAB4131560.1"/>
    </source>
</evidence>
<dbReference type="InterPro" id="IPR013785">
    <property type="entry name" value="Aldolase_TIM"/>
</dbReference>
<dbReference type="PANTHER" id="PTHR10683:SF40">
    <property type="entry name" value="FRUCTOSE-6-PHOSPHATE ALDOLASE 1-RELATED"/>
    <property type="match status" value="1"/>
</dbReference>